<evidence type="ECO:0000256" key="3">
    <source>
        <dbReference type="ARBA" id="ARBA00022525"/>
    </source>
</evidence>
<proteinExistence type="predicted"/>
<evidence type="ECO:0000256" key="5">
    <source>
        <dbReference type="SAM" id="SignalP"/>
    </source>
</evidence>
<dbReference type="GO" id="GO:0005576">
    <property type="term" value="C:extracellular region"/>
    <property type="evidence" value="ECO:0007669"/>
    <property type="project" value="UniProtKB-SubCell"/>
</dbReference>
<dbReference type="InterPro" id="IPR005103">
    <property type="entry name" value="AA9_LPMO"/>
</dbReference>
<sequence length="277" mass="30266">MRLPLLPLLFFSLSRLVSAHGRITQITTSTGAVYPGWDPALAQSPTPLPPLAAWSASNLGNIFVRPSQFNNSDIACHDKAVPGALHINTTAGDTLKLQWNEWPMSHVGPVMTYLAACNGSCANVKKEALEWVKIEELGWLNNTGWYKMGLGGTWASNVLIANGFSWLAKIPDVLAEGNYVMRHEIIALHVADQVDGAQAYPQCVNLRVAKGKDTPEKKLEGGILGTKLYGMVDAGILVDVHKKIAGYKIPGPRLWVGATPLRQPSQRRLESDQKRRV</sequence>
<dbReference type="InterPro" id="IPR049892">
    <property type="entry name" value="AA9"/>
</dbReference>
<feature type="domain" description="Auxiliary Activity family 9 catalytic" evidence="6">
    <location>
        <begin position="20"/>
        <end position="243"/>
    </location>
</feature>
<dbReference type="EMBL" id="ML976294">
    <property type="protein sequence ID" value="KAF1935250.1"/>
    <property type="molecule type" value="Genomic_DNA"/>
</dbReference>
<gene>
    <name evidence="7" type="ORF">EJ02DRAFT_416089</name>
</gene>
<keyword evidence="8" id="KW-1185">Reference proteome</keyword>
<reference evidence="7" key="1">
    <citation type="journal article" date="2020" name="Stud. Mycol.">
        <title>101 Dothideomycetes genomes: a test case for predicting lifestyles and emergence of pathogens.</title>
        <authorList>
            <person name="Haridas S."/>
            <person name="Albert R."/>
            <person name="Binder M."/>
            <person name="Bloem J."/>
            <person name="Labutti K."/>
            <person name="Salamov A."/>
            <person name="Andreopoulos B."/>
            <person name="Baker S."/>
            <person name="Barry K."/>
            <person name="Bills G."/>
            <person name="Bluhm B."/>
            <person name="Cannon C."/>
            <person name="Castanera R."/>
            <person name="Culley D."/>
            <person name="Daum C."/>
            <person name="Ezra D."/>
            <person name="Gonzalez J."/>
            <person name="Henrissat B."/>
            <person name="Kuo A."/>
            <person name="Liang C."/>
            <person name="Lipzen A."/>
            <person name="Lutzoni F."/>
            <person name="Magnuson J."/>
            <person name="Mondo S."/>
            <person name="Nolan M."/>
            <person name="Ohm R."/>
            <person name="Pangilinan J."/>
            <person name="Park H.-J."/>
            <person name="Ramirez L."/>
            <person name="Alfaro M."/>
            <person name="Sun H."/>
            <person name="Tritt A."/>
            <person name="Yoshinaga Y."/>
            <person name="Zwiers L.-H."/>
            <person name="Turgeon B."/>
            <person name="Goodwin S."/>
            <person name="Spatafora J."/>
            <person name="Crous P."/>
            <person name="Grigoriev I."/>
        </authorList>
    </citation>
    <scope>NUCLEOTIDE SEQUENCE</scope>
    <source>
        <strain evidence="7">CBS 161.51</strain>
    </source>
</reference>
<accession>A0A6A5S6N1</accession>
<dbReference type="PANTHER" id="PTHR33353:SF34">
    <property type="entry name" value="ENDO-BETA-1,4-GLUCANASE D"/>
    <property type="match status" value="1"/>
</dbReference>
<comment type="cofactor">
    <cofactor evidence="1">
        <name>Cu(2+)</name>
        <dbReference type="ChEBI" id="CHEBI:29036"/>
    </cofactor>
</comment>
<dbReference type="Pfam" id="PF03443">
    <property type="entry name" value="AA9"/>
    <property type="match status" value="1"/>
</dbReference>
<comment type="subcellular location">
    <subcellularLocation>
        <location evidence="2">Secreted</location>
    </subcellularLocation>
</comment>
<dbReference type="CDD" id="cd21175">
    <property type="entry name" value="LPMO_AA9"/>
    <property type="match status" value="1"/>
</dbReference>
<keyword evidence="3" id="KW-0964">Secreted</keyword>
<name>A0A6A5S6N1_9PLEO</name>
<evidence type="ECO:0000313" key="8">
    <source>
        <dbReference type="Proteomes" id="UP000800038"/>
    </source>
</evidence>
<dbReference type="Gene3D" id="2.70.50.70">
    <property type="match status" value="1"/>
</dbReference>
<feature type="chain" id="PRO_5025491100" evidence="5">
    <location>
        <begin position="20"/>
        <end position="277"/>
    </location>
</feature>
<feature type="signal peptide" evidence="5">
    <location>
        <begin position="1"/>
        <end position="19"/>
    </location>
</feature>
<dbReference type="PANTHER" id="PTHR33353">
    <property type="entry name" value="PUTATIVE (AFU_ORTHOLOGUE AFUA_1G12560)-RELATED"/>
    <property type="match status" value="1"/>
</dbReference>
<keyword evidence="4" id="KW-1015">Disulfide bond</keyword>
<evidence type="ECO:0000259" key="6">
    <source>
        <dbReference type="Pfam" id="PF03443"/>
    </source>
</evidence>
<evidence type="ECO:0000256" key="2">
    <source>
        <dbReference type="ARBA" id="ARBA00004613"/>
    </source>
</evidence>
<evidence type="ECO:0000313" key="7">
    <source>
        <dbReference type="EMBL" id="KAF1935250.1"/>
    </source>
</evidence>
<keyword evidence="5" id="KW-0732">Signal</keyword>
<dbReference type="Proteomes" id="UP000800038">
    <property type="component" value="Unassembled WGS sequence"/>
</dbReference>
<dbReference type="OrthoDB" id="4849160at2759"/>
<evidence type="ECO:0000256" key="1">
    <source>
        <dbReference type="ARBA" id="ARBA00001973"/>
    </source>
</evidence>
<evidence type="ECO:0000256" key="4">
    <source>
        <dbReference type="ARBA" id="ARBA00023157"/>
    </source>
</evidence>
<protein>
    <submittedName>
        <fullName evidence="7">Endoglucanase IV</fullName>
    </submittedName>
</protein>
<organism evidence="7 8">
    <name type="scientific">Clathrospora elynae</name>
    <dbReference type="NCBI Taxonomy" id="706981"/>
    <lineage>
        <taxon>Eukaryota</taxon>
        <taxon>Fungi</taxon>
        <taxon>Dikarya</taxon>
        <taxon>Ascomycota</taxon>
        <taxon>Pezizomycotina</taxon>
        <taxon>Dothideomycetes</taxon>
        <taxon>Pleosporomycetidae</taxon>
        <taxon>Pleosporales</taxon>
        <taxon>Diademaceae</taxon>
        <taxon>Clathrospora</taxon>
    </lineage>
</organism>
<dbReference type="AlphaFoldDB" id="A0A6A5S6N1"/>